<dbReference type="PANTHER" id="PTHR48100">
    <property type="entry name" value="BROAD-SPECIFICITY PHOSPHATASE YOR283W-RELATED"/>
    <property type="match status" value="1"/>
</dbReference>
<dbReference type="InterPro" id="IPR029033">
    <property type="entry name" value="His_PPase_superfam"/>
</dbReference>
<evidence type="ECO:0000313" key="3">
    <source>
        <dbReference type="Proteomes" id="UP000199120"/>
    </source>
</evidence>
<dbReference type="AlphaFoldDB" id="A0A1H7P957"/>
<dbReference type="CDD" id="cd07067">
    <property type="entry name" value="HP_PGM_like"/>
    <property type="match status" value="1"/>
</dbReference>
<dbReference type="SUPFAM" id="SSF53254">
    <property type="entry name" value="Phosphoglycerate mutase-like"/>
    <property type="match status" value="1"/>
</dbReference>
<organism evidence="2 3">
    <name type="scientific">Paraburkholderia caballeronis</name>
    <dbReference type="NCBI Taxonomy" id="416943"/>
    <lineage>
        <taxon>Bacteria</taxon>
        <taxon>Pseudomonadati</taxon>
        <taxon>Pseudomonadota</taxon>
        <taxon>Betaproteobacteria</taxon>
        <taxon>Burkholderiales</taxon>
        <taxon>Burkholderiaceae</taxon>
        <taxon>Paraburkholderia</taxon>
    </lineage>
</organism>
<dbReference type="OrthoDB" id="9781415at2"/>
<feature type="binding site" evidence="1">
    <location>
        <begin position="32"/>
        <end position="33"/>
    </location>
    <ligand>
        <name>substrate</name>
    </ligand>
</feature>
<gene>
    <name evidence="2" type="ORF">SAMN05192542_106285</name>
</gene>
<dbReference type="PANTHER" id="PTHR48100:SF15">
    <property type="entry name" value="SEDOHEPTULOSE 1,7-BISPHOSPHATASE"/>
    <property type="match status" value="1"/>
</dbReference>
<dbReference type="STRING" id="416943.SAMN05445871_5417"/>
<protein>
    <submittedName>
        <fullName evidence="2">Probable phosphoglycerate mutase</fullName>
    </submittedName>
</protein>
<evidence type="ECO:0000313" key="2">
    <source>
        <dbReference type="EMBL" id="SEL32311.1"/>
    </source>
</evidence>
<dbReference type="InterPro" id="IPR013078">
    <property type="entry name" value="His_Pase_superF_clade-1"/>
</dbReference>
<reference evidence="3" key="1">
    <citation type="submission" date="2016-10" db="EMBL/GenBank/DDBJ databases">
        <authorList>
            <person name="Varghese N."/>
            <person name="Submissions S."/>
        </authorList>
    </citation>
    <scope>NUCLEOTIDE SEQUENCE [LARGE SCALE GENOMIC DNA]</scope>
    <source>
        <strain evidence="3">LMG 26416</strain>
    </source>
</reference>
<dbReference type="RefSeq" id="WP_090551024.1">
    <property type="nucleotide sequence ID" value="NZ_FNSR01000002.1"/>
</dbReference>
<dbReference type="InterPro" id="IPR050275">
    <property type="entry name" value="PGM_Phosphatase"/>
</dbReference>
<sequence>MSAASAAEVTIPREIWLIRHGETEWSRSGQHTGRTDVPLTERGRAQARALAPVLAAQHFDAVLSSPLTRALDTCRLAGLGDAAEPEPALLEWDYGQYEGLTTPQIRAQQPGWTVWSAPVPQGESLEQVQARAQSLVGRLLAMPGRVALFSHAHFLRALAGCWIGDAAALGAHFYLDTASISILGFDREHRAIRQWNRVPESCQQV</sequence>
<dbReference type="GO" id="GO:0101006">
    <property type="term" value="F:protein histidine phosphatase activity"/>
    <property type="evidence" value="ECO:0007669"/>
    <property type="project" value="TreeGrafter"/>
</dbReference>
<dbReference type="Pfam" id="PF00300">
    <property type="entry name" value="His_Phos_1"/>
    <property type="match status" value="1"/>
</dbReference>
<accession>A0A1H7P957</accession>
<evidence type="ECO:0000256" key="1">
    <source>
        <dbReference type="PIRSR" id="PIRSR613078-2"/>
    </source>
</evidence>
<dbReference type="Proteomes" id="UP000199120">
    <property type="component" value="Unassembled WGS sequence"/>
</dbReference>
<proteinExistence type="predicted"/>
<dbReference type="Gene3D" id="3.40.50.1240">
    <property type="entry name" value="Phosphoglycerate mutase-like"/>
    <property type="match status" value="1"/>
</dbReference>
<keyword evidence="3" id="KW-1185">Reference proteome</keyword>
<dbReference type="SMART" id="SM00855">
    <property type="entry name" value="PGAM"/>
    <property type="match status" value="1"/>
</dbReference>
<feature type="binding site" evidence="1">
    <location>
        <position position="69"/>
    </location>
    <ligand>
        <name>substrate</name>
    </ligand>
</feature>
<name>A0A1H7P957_9BURK</name>
<dbReference type="EMBL" id="FOAJ01000006">
    <property type="protein sequence ID" value="SEL32311.1"/>
    <property type="molecule type" value="Genomic_DNA"/>
</dbReference>
<dbReference type="GO" id="GO:0070297">
    <property type="term" value="P:regulation of phosphorelay signal transduction system"/>
    <property type="evidence" value="ECO:0007669"/>
    <property type="project" value="TreeGrafter"/>
</dbReference>